<reference evidence="10" key="1">
    <citation type="submission" date="2020-11" db="EMBL/GenBank/DDBJ databases">
        <authorList>
            <person name="Tran Van P."/>
        </authorList>
    </citation>
    <scope>NUCLEOTIDE SEQUENCE</scope>
</reference>
<feature type="binding site" evidence="9">
    <location>
        <begin position="106"/>
        <end position="109"/>
    </location>
    <ligand>
        <name>a ribonucleoside 5'-phosphate</name>
        <dbReference type="ChEBI" id="CHEBI:58043"/>
    </ligand>
</feature>
<sequence>MFLANFLRSISKLTMSSMKKPAVVFVLGGPGAGKGTQCANIVKEYGFVHLSAGDLLRAERNKPGSRYGEMIEEHIRNGGIVPVEVTCSLIEKAMKESSCEKFLIDGFPRNQNNMEGWNRQMADNVNLLFVLFFDCSQEVCAQRCLERGAAGSGRSDDNPESLKKRFQTYMNDTMPIIKFYEKRNLVCRVDASKPPDEVKWSDYI</sequence>
<evidence type="ECO:0000256" key="8">
    <source>
        <dbReference type="ARBA" id="ARBA00048116"/>
    </source>
</evidence>
<evidence type="ECO:0000256" key="7">
    <source>
        <dbReference type="ARBA" id="ARBA00023242"/>
    </source>
</evidence>
<feature type="binding site" evidence="9">
    <location>
        <position position="113"/>
    </location>
    <ligand>
        <name>CMP</name>
        <dbReference type="ChEBI" id="CHEBI:60377"/>
    </ligand>
</feature>
<dbReference type="NCBIfam" id="TIGR01359">
    <property type="entry name" value="UMP_CMP_kin_fam"/>
    <property type="match status" value="1"/>
</dbReference>
<proteinExistence type="inferred from homology"/>
<comment type="cofactor">
    <cofactor evidence="9">
        <name>Mg(2+)</name>
        <dbReference type="ChEBI" id="CHEBI:18420"/>
    </cofactor>
    <text evidence="9">Binds 1 Mg(2+) ion per monomer.</text>
</comment>
<evidence type="ECO:0000256" key="2">
    <source>
        <dbReference type="ARBA" id="ARBA00022679"/>
    </source>
</evidence>
<keyword evidence="3 9" id="KW-0547">Nucleotide-binding</keyword>
<dbReference type="InterPro" id="IPR033690">
    <property type="entry name" value="Adenylat_kinase_CS"/>
</dbReference>
<feature type="binding site" evidence="9">
    <location>
        <position position="154"/>
    </location>
    <ligand>
        <name>a ribonucleoside 5'-phosphate</name>
        <dbReference type="ChEBI" id="CHEBI:58043"/>
    </ligand>
</feature>
<dbReference type="InterPro" id="IPR027417">
    <property type="entry name" value="P-loop_NTPase"/>
</dbReference>
<evidence type="ECO:0000256" key="4">
    <source>
        <dbReference type="ARBA" id="ARBA00022777"/>
    </source>
</evidence>
<comment type="catalytic activity">
    <reaction evidence="8 9">
        <text>UMP + ATP = UDP + ADP</text>
        <dbReference type="Rhea" id="RHEA:24400"/>
        <dbReference type="ChEBI" id="CHEBI:30616"/>
        <dbReference type="ChEBI" id="CHEBI:57865"/>
        <dbReference type="ChEBI" id="CHEBI:58223"/>
        <dbReference type="ChEBI" id="CHEBI:456216"/>
        <dbReference type="EC" id="2.7.4.14"/>
    </reaction>
</comment>
<dbReference type="GO" id="GO:0050145">
    <property type="term" value="F:nucleoside monophosphate kinase activity"/>
    <property type="evidence" value="ECO:0007669"/>
    <property type="project" value="UniProtKB-ARBA"/>
</dbReference>
<dbReference type="GO" id="GO:0005524">
    <property type="term" value="F:ATP binding"/>
    <property type="evidence" value="ECO:0007669"/>
    <property type="project" value="UniProtKB-KW"/>
</dbReference>
<dbReference type="PRINTS" id="PR00094">
    <property type="entry name" value="ADENYLTKNASE"/>
</dbReference>
<keyword evidence="5 9" id="KW-0067">ATP-binding</keyword>
<evidence type="ECO:0000256" key="5">
    <source>
        <dbReference type="ARBA" id="ARBA00022840"/>
    </source>
</evidence>
<comment type="catalytic activity">
    <reaction evidence="9">
        <text>CMP + ATP = CDP + ADP</text>
        <dbReference type="Rhea" id="RHEA:11600"/>
        <dbReference type="ChEBI" id="CHEBI:30616"/>
        <dbReference type="ChEBI" id="CHEBI:58069"/>
        <dbReference type="ChEBI" id="CHEBI:60377"/>
        <dbReference type="ChEBI" id="CHEBI:456216"/>
        <dbReference type="EC" id="2.7.4.14"/>
    </reaction>
</comment>
<evidence type="ECO:0000256" key="1">
    <source>
        <dbReference type="ARBA" id="ARBA00022490"/>
    </source>
</evidence>
<name>A0A7R9AXN2_TIMSH</name>
<dbReference type="GO" id="GO:0006221">
    <property type="term" value="P:pyrimidine nucleotide biosynthetic process"/>
    <property type="evidence" value="ECO:0007669"/>
    <property type="project" value="UniProtKB-UniRule"/>
</dbReference>
<dbReference type="GO" id="GO:0006207">
    <property type="term" value="P:'de novo' pyrimidine nucleobase biosynthetic process"/>
    <property type="evidence" value="ECO:0007669"/>
    <property type="project" value="InterPro"/>
</dbReference>
<keyword evidence="6 9" id="KW-0665">Pyrimidine biosynthesis</keyword>
<accession>A0A7R9AXN2</accession>
<feature type="binding site" evidence="9">
    <location>
        <begin position="31"/>
        <end position="36"/>
    </location>
    <ligand>
        <name>ATP</name>
        <dbReference type="ChEBI" id="CHEBI:30616"/>
    </ligand>
</feature>
<dbReference type="GO" id="GO:0005634">
    <property type="term" value="C:nucleus"/>
    <property type="evidence" value="ECO:0007669"/>
    <property type="project" value="UniProtKB-SubCell"/>
</dbReference>
<dbReference type="AlphaFoldDB" id="A0A7R9AXN2"/>
<dbReference type="GO" id="GO:0005737">
    <property type="term" value="C:cytoplasm"/>
    <property type="evidence" value="ECO:0007669"/>
    <property type="project" value="UniProtKB-SubCell"/>
</dbReference>
<dbReference type="SUPFAM" id="SSF52540">
    <property type="entry name" value="P-loop containing nucleoside triphosphate hydrolases"/>
    <property type="match status" value="1"/>
</dbReference>
<feature type="region of interest" description="NMPbind" evidence="9">
    <location>
        <begin position="51"/>
        <end position="81"/>
    </location>
</feature>
<comment type="similarity">
    <text evidence="9">Belongs to the adenylate kinase family. UMP-CMP kinase subfamily.</text>
</comment>
<dbReference type="InterPro" id="IPR006266">
    <property type="entry name" value="UMP_CMP_kinase"/>
</dbReference>
<feature type="binding site" evidence="9">
    <location>
        <position position="147"/>
    </location>
    <ligand>
        <name>ATP</name>
        <dbReference type="ChEBI" id="CHEBI:30616"/>
    </ligand>
</feature>
<evidence type="ECO:0000313" key="10">
    <source>
        <dbReference type="EMBL" id="CAD7262432.1"/>
    </source>
</evidence>
<dbReference type="InterPro" id="IPR000850">
    <property type="entry name" value="Adenylat/UMP-CMP_kin"/>
</dbReference>
<organism evidence="10">
    <name type="scientific">Timema shepardi</name>
    <name type="common">Walking stick</name>
    <dbReference type="NCBI Taxonomy" id="629360"/>
    <lineage>
        <taxon>Eukaryota</taxon>
        <taxon>Metazoa</taxon>
        <taxon>Ecdysozoa</taxon>
        <taxon>Arthropoda</taxon>
        <taxon>Hexapoda</taxon>
        <taxon>Insecta</taxon>
        <taxon>Pterygota</taxon>
        <taxon>Neoptera</taxon>
        <taxon>Polyneoptera</taxon>
        <taxon>Phasmatodea</taxon>
        <taxon>Timematodea</taxon>
        <taxon>Timematoidea</taxon>
        <taxon>Timematidae</taxon>
        <taxon>Timema</taxon>
    </lineage>
</organism>
<dbReference type="PROSITE" id="PS00113">
    <property type="entry name" value="ADENYLATE_KINASE"/>
    <property type="match status" value="1"/>
</dbReference>
<dbReference type="FunFam" id="3.40.50.300:FF:000315">
    <property type="entry name" value="Adenylate kinase 1"/>
    <property type="match status" value="1"/>
</dbReference>
<feature type="binding site" evidence="9">
    <location>
        <position position="57"/>
    </location>
    <ligand>
        <name>a ribonucleoside 5'-phosphate</name>
        <dbReference type="ChEBI" id="CHEBI:58043"/>
    </ligand>
</feature>
<dbReference type="EC" id="2.7.4.14" evidence="9"/>
<dbReference type="Gene3D" id="3.40.50.300">
    <property type="entry name" value="P-loop containing nucleotide triphosphate hydrolases"/>
    <property type="match status" value="1"/>
</dbReference>
<evidence type="ECO:0000256" key="6">
    <source>
        <dbReference type="ARBA" id="ARBA00022975"/>
    </source>
</evidence>
<gene>
    <name evidence="10" type="ORF">TSIB3V08_LOCUS6538</name>
</gene>
<dbReference type="EMBL" id="OC002821">
    <property type="protein sequence ID" value="CAD7262432.1"/>
    <property type="molecule type" value="Genomic_DNA"/>
</dbReference>
<dbReference type="CDD" id="cd01428">
    <property type="entry name" value="ADK"/>
    <property type="match status" value="1"/>
</dbReference>
<comment type="function">
    <text evidence="9">Catalyzes the phosphorylation of pyrimidine nucleoside monophosphates at the expense of ATP. Plays an important role in de novo pyrimidine nucleotide biosynthesis. Has preference for UMP and CMP as phosphate acceptors.</text>
</comment>
<dbReference type="PANTHER" id="PTHR23359">
    <property type="entry name" value="NUCLEOTIDE KINASE"/>
    <property type="match status" value="1"/>
</dbReference>
<keyword evidence="4 9" id="KW-0418">Kinase</keyword>
<dbReference type="HAMAP" id="MF_00235">
    <property type="entry name" value="Adenylate_kinase_Adk"/>
    <property type="match status" value="1"/>
</dbReference>
<comment type="caution">
    <text evidence="9">Lacks conserved residue(s) required for the propagation of feature annotation.</text>
</comment>
<keyword evidence="7 9" id="KW-0539">Nucleus</keyword>
<comment type="catalytic activity">
    <reaction evidence="9">
        <text>dCMP + ATP = dCDP + ADP</text>
        <dbReference type="Rhea" id="RHEA:25094"/>
        <dbReference type="ChEBI" id="CHEBI:30616"/>
        <dbReference type="ChEBI" id="CHEBI:57566"/>
        <dbReference type="ChEBI" id="CHEBI:58593"/>
        <dbReference type="ChEBI" id="CHEBI:456216"/>
        <dbReference type="EC" id="2.7.4.14"/>
    </reaction>
</comment>
<keyword evidence="1 9" id="KW-0963">Cytoplasm</keyword>
<comment type="subunit">
    <text evidence="9">Monomer.</text>
</comment>
<dbReference type="Pfam" id="PF00406">
    <property type="entry name" value="ADK"/>
    <property type="match status" value="1"/>
</dbReference>
<evidence type="ECO:0000256" key="3">
    <source>
        <dbReference type="ARBA" id="ARBA00022741"/>
    </source>
</evidence>
<dbReference type="HAMAP" id="MF_03172">
    <property type="entry name" value="Adenylate_kinase_UMP_CMP_kin"/>
    <property type="match status" value="1"/>
</dbReference>
<keyword evidence="2 9" id="KW-0808">Transferase</keyword>
<comment type="domain">
    <text evidence="9">Consists of three domains, a large central CORE domain and two small peripheral domains, NMPbind and LID, which undergo movements during catalysis. The LID domain closes over the site of phosphoryl transfer upon ATP binding. Assembling and dissambling the active center during each catalytic cycle provides an effective means to prevent ATP hydrolysis.</text>
</comment>
<feature type="binding site" evidence="9">
    <location>
        <position position="165"/>
    </location>
    <ligand>
        <name>a ribonucleoside 5'-phosphate</name>
        <dbReference type="ChEBI" id="CHEBI:58043"/>
    </ligand>
</feature>
<feature type="binding site" evidence="9">
    <location>
        <begin position="79"/>
        <end position="81"/>
    </location>
    <ligand>
        <name>a ribonucleoside 5'-phosphate</name>
        <dbReference type="ChEBI" id="CHEBI:58043"/>
    </ligand>
</feature>
<comment type="subcellular location">
    <subcellularLocation>
        <location evidence="9">Cytoplasm</location>
    </subcellularLocation>
    <subcellularLocation>
        <location evidence="9">Nucleus</location>
    </subcellularLocation>
</comment>
<evidence type="ECO:0000256" key="9">
    <source>
        <dbReference type="HAMAP-Rule" id="MF_03172"/>
    </source>
</evidence>
<feature type="binding site" evidence="9">
    <location>
        <position position="193"/>
    </location>
    <ligand>
        <name>ATP</name>
        <dbReference type="ChEBI" id="CHEBI:30616"/>
    </ligand>
</feature>
<protein>
    <recommendedName>
        <fullName evidence="9">UMP-CMP kinase</fullName>
        <ecNumber evidence="9">2.7.4.14</ecNumber>
    </recommendedName>
    <alternativeName>
        <fullName evidence="9">Deoxycytidylate kinase</fullName>
        <shortName evidence="9">CK</shortName>
        <shortName evidence="9">dCMP kinase</shortName>
    </alternativeName>
    <alternativeName>
        <fullName evidence="9">Uridine monophosphate/cytidine monophosphate kinase</fullName>
        <shortName evidence="9">UMP/CMP kinase</shortName>
        <shortName evidence="9">UMP/CMPK</shortName>
    </alternativeName>
</protein>